<proteinExistence type="predicted"/>
<name>A0A0G3VR58_9EUGL</name>
<accession>A0A0G3VR58</accession>
<dbReference type="AlphaFoldDB" id="A0A0G3VR58"/>
<dbReference type="RefSeq" id="YP_009145553.1">
    <property type="nucleotide sequence ID" value="NC_027288.1"/>
</dbReference>
<organism evidence="1">
    <name type="scientific">Trachelomonas volvocina</name>
    <dbReference type="NCBI Taxonomy" id="103340"/>
    <lineage>
        <taxon>Eukaryota</taxon>
        <taxon>Discoba</taxon>
        <taxon>Euglenozoa</taxon>
        <taxon>Euglenida</taxon>
        <taxon>Spirocuta</taxon>
        <taxon>Euglenophyceae</taxon>
        <taxon>Euglenales</taxon>
        <taxon>Euglenaceae</taxon>
        <taxon>Trachelomonas</taxon>
    </lineage>
</organism>
<protein>
    <submittedName>
        <fullName evidence="1">Maturase</fullName>
    </submittedName>
</protein>
<reference evidence="1" key="1">
    <citation type="journal article" date="2015" name="J. Eukaryot. Microbiol.">
        <title>Chloroplast Genome Evolution in the Euglenaceae.</title>
        <authorList>
            <person name="Bennett M.S."/>
            <person name="Triemer R.E."/>
        </authorList>
    </citation>
    <scope>NUCLEOTIDE SEQUENCE</scope>
    <source>
        <strain evidence="1">UTEX 1327</strain>
    </source>
</reference>
<sequence length="321" mass="37084">MSLFSRNIFFQRIIFPNVDIKDIYPVASLFSPRDLLVTMTLVSLLSQLSENFKGILDFKDVQRLSSIKFYSKVLMFARPCLTFSSIFSVSKTLGQELELLVSLSSKERFNFLYNVLNSLIVDNSSGKLSSEFKAFNDPFELFKYRKALSLKCRSVMLATSIFLPHSIVFGIPVSQINLELIVRSCRSLWSFWGLDIEDFDFLLYKDAYSNFYNVNEMSFLKKPSDSTECLKIILWSVFKNFSNLKDGLIFDDNIILRNDKNIVRLENELGFIQRSGPLFPNELYLSSYDLKDNLIRVAADQRKSRALVLESMVKNSLDYNS</sequence>
<dbReference type="GeneID" id="24571510"/>
<gene>
    <name evidence="1" type="primary">mat5</name>
</gene>
<evidence type="ECO:0000313" key="1">
    <source>
        <dbReference type="EMBL" id="AKL82465.1"/>
    </source>
</evidence>
<keyword evidence="1" id="KW-0150">Chloroplast</keyword>
<keyword evidence="1" id="KW-0934">Plastid</keyword>
<geneLocation type="chloroplast" evidence="1"/>
<dbReference type="EMBL" id="KP686077">
    <property type="protein sequence ID" value="AKL82465.1"/>
    <property type="molecule type" value="Genomic_DNA"/>
</dbReference>